<sequence>MTLIAESPSKFSKGFSDVNVVMVWTSFEVTGLRDWLESVGAALPILNPRQRDHDLSDNWSEYRECHIKPDLLLIYRKPDSNTFFDILPALKDGDPYSVQTGT</sequence>
<dbReference type="STRING" id="40578.Xbed_02552"/>
<name>A0A1Y2SMG6_9GAMM</name>
<dbReference type="EMBL" id="MUBK01000021">
    <property type="protein sequence ID" value="OTA19155.1"/>
    <property type="molecule type" value="Genomic_DNA"/>
</dbReference>
<proteinExistence type="predicted"/>
<gene>
    <name evidence="2" type="ORF">Xbed_02552</name>
</gene>
<reference evidence="2 3" key="1">
    <citation type="submission" date="2017-01" db="EMBL/GenBank/DDBJ databases">
        <title>Deconstructing symbiosis and pathogenesis requirements using a combined genomic-metabolomic approach.</title>
        <authorList>
            <person name="Tobias N.J."/>
            <person name="Wolff H."/>
            <person name="Djahanschiri B."/>
            <person name="Ebersberger I."/>
            <person name="Bode H.B."/>
        </authorList>
    </citation>
    <scope>NUCLEOTIDE SEQUENCE [LARGE SCALE GENOMIC DNA]</scope>
    <source>
        <strain evidence="2 3">DSM 4764</strain>
    </source>
</reference>
<accession>A0A1Y2SMG6</accession>
<dbReference type="GO" id="GO:0004521">
    <property type="term" value="F:RNA endonuclease activity"/>
    <property type="evidence" value="ECO:0007669"/>
    <property type="project" value="TreeGrafter"/>
</dbReference>
<dbReference type="NCBIfam" id="TIGR02385">
    <property type="entry name" value="RelE_StbE"/>
    <property type="match status" value="1"/>
</dbReference>
<dbReference type="SUPFAM" id="SSF143011">
    <property type="entry name" value="RelE-like"/>
    <property type="match status" value="1"/>
</dbReference>
<dbReference type="Gene3D" id="3.30.2310.20">
    <property type="entry name" value="RelE-like"/>
    <property type="match status" value="1"/>
</dbReference>
<dbReference type="Pfam" id="PF15738">
    <property type="entry name" value="YafQ_toxin"/>
    <property type="match status" value="1"/>
</dbReference>
<dbReference type="InterPro" id="IPR004386">
    <property type="entry name" value="Toxin_YafQ-like"/>
</dbReference>
<evidence type="ECO:0000256" key="1">
    <source>
        <dbReference type="ARBA" id="ARBA00022649"/>
    </source>
</evidence>
<dbReference type="PANTHER" id="PTHR40588">
    <property type="entry name" value="MRNA INTERFERASE TOXIN YAFQ"/>
    <property type="match status" value="1"/>
</dbReference>
<evidence type="ECO:0000313" key="3">
    <source>
        <dbReference type="Proteomes" id="UP000194204"/>
    </source>
</evidence>
<dbReference type="GO" id="GO:0006402">
    <property type="term" value="P:mRNA catabolic process"/>
    <property type="evidence" value="ECO:0007669"/>
    <property type="project" value="TreeGrafter"/>
</dbReference>
<organism evidence="2 3">
    <name type="scientific">Xenorhabdus beddingii</name>
    <dbReference type="NCBI Taxonomy" id="40578"/>
    <lineage>
        <taxon>Bacteria</taxon>
        <taxon>Pseudomonadati</taxon>
        <taxon>Pseudomonadota</taxon>
        <taxon>Gammaproteobacteria</taxon>
        <taxon>Enterobacterales</taxon>
        <taxon>Morganellaceae</taxon>
        <taxon>Xenorhabdus</taxon>
    </lineage>
</organism>
<dbReference type="InterPro" id="IPR035093">
    <property type="entry name" value="RelE/ParE_toxin_dom_sf"/>
</dbReference>
<protein>
    <submittedName>
        <fullName evidence="2">Addiction module antitoxin</fullName>
    </submittedName>
</protein>
<evidence type="ECO:0000313" key="2">
    <source>
        <dbReference type="EMBL" id="OTA19155.1"/>
    </source>
</evidence>
<dbReference type="AlphaFoldDB" id="A0A1Y2SMG6"/>
<dbReference type="InterPro" id="IPR007712">
    <property type="entry name" value="RelE/ParE_toxin"/>
</dbReference>
<keyword evidence="1" id="KW-1277">Toxin-antitoxin system</keyword>
<dbReference type="PANTHER" id="PTHR40588:SF1">
    <property type="entry name" value="MRNA INTERFERASE TOXIN YAFQ"/>
    <property type="match status" value="1"/>
</dbReference>
<keyword evidence="3" id="KW-1185">Reference proteome</keyword>
<comment type="caution">
    <text evidence="2">The sequence shown here is derived from an EMBL/GenBank/DDBJ whole genome shotgun (WGS) entry which is preliminary data.</text>
</comment>
<dbReference type="GO" id="GO:0006415">
    <property type="term" value="P:translational termination"/>
    <property type="evidence" value="ECO:0007669"/>
    <property type="project" value="TreeGrafter"/>
</dbReference>
<dbReference type="Proteomes" id="UP000194204">
    <property type="component" value="Unassembled WGS sequence"/>
</dbReference>